<keyword evidence="3 5" id="KW-0479">Metal-binding</keyword>
<evidence type="ECO:0000256" key="1">
    <source>
        <dbReference type="ARBA" id="ARBA00010748"/>
    </source>
</evidence>
<evidence type="ECO:0000313" key="7">
    <source>
        <dbReference type="Proteomes" id="UP000561045"/>
    </source>
</evidence>
<keyword evidence="4 5" id="KW-0862">Zinc</keyword>
<evidence type="ECO:0000313" key="6">
    <source>
        <dbReference type="EMBL" id="MBB4011627.1"/>
    </source>
</evidence>
<dbReference type="PANTHER" id="PTHR34535">
    <property type="entry name" value="HYDROGENASE MATURATION FACTOR HYPA"/>
    <property type="match status" value="1"/>
</dbReference>
<feature type="binding site" evidence="5">
    <location>
        <position position="87"/>
    </location>
    <ligand>
        <name>Zn(2+)</name>
        <dbReference type="ChEBI" id="CHEBI:29105"/>
    </ligand>
</feature>
<proteinExistence type="inferred from homology"/>
<evidence type="ECO:0000256" key="4">
    <source>
        <dbReference type="ARBA" id="ARBA00022833"/>
    </source>
</evidence>
<protein>
    <recommendedName>
        <fullName evidence="5">Hydrogenase maturation factor HypA</fullName>
    </recommendedName>
</protein>
<dbReference type="PIRSF" id="PIRSF004761">
    <property type="entry name" value="Hydrgn_mat_HypA"/>
    <property type="match status" value="1"/>
</dbReference>
<reference evidence="6 7" key="1">
    <citation type="submission" date="2020-08" db="EMBL/GenBank/DDBJ databases">
        <title>Genomic Encyclopedia of Type Strains, Phase IV (KMG-IV): sequencing the most valuable type-strain genomes for metagenomic binning, comparative biology and taxonomic classification.</title>
        <authorList>
            <person name="Goeker M."/>
        </authorList>
    </citation>
    <scope>NUCLEOTIDE SEQUENCE [LARGE SCALE GENOMIC DNA]</scope>
    <source>
        <strain evidence="6 7">DSM 106739</strain>
    </source>
</reference>
<dbReference type="PANTHER" id="PTHR34535:SF3">
    <property type="entry name" value="HYDROGENASE MATURATION FACTOR HYPA"/>
    <property type="match status" value="1"/>
</dbReference>
<dbReference type="AlphaFoldDB" id="A0A840BMA8"/>
<evidence type="ECO:0000256" key="3">
    <source>
        <dbReference type="ARBA" id="ARBA00022723"/>
    </source>
</evidence>
<dbReference type="EMBL" id="JACIET010000001">
    <property type="protein sequence ID" value="MBB4011627.1"/>
    <property type="molecule type" value="Genomic_DNA"/>
</dbReference>
<sequence>MHEASLAEQVVAIVERSAEPGARVLAITLELGDLAGVEEDALLFALTSAMLHTRAEGATVHVLRLPARARCHDCGGEQAIEIRYQPCGICGRGGLEILQGTEMRVRSIVVEERKAIAETR</sequence>
<dbReference type="InterPro" id="IPR020538">
    <property type="entry name" value="Hydgase_Ni_incorp_HypA/HybF_CS"/>
</dbReference>
<comment type="caution">
    <text evidence="6">The sequence shown here is derived from an EMBL/GenBank/DDBJ whole genome shotgun (WGS) entry which is preliminary data.</text>
</comment>
<dbReference type="GO" id="GO:0016151">
    <property type="term" value="F:nickel cation binding"/>
    <property type="evidence" value="ECO:0007669"/>
    <property type="project" value="UniProtKB-UniRule"/>
</dbReference>
<evidence type="ECO:0000256" key="5">
    <source>
        <dbReference type="HAMAP-Rule" id="MF_00213"/>
    </source>
</evidence>
<keyword evidence="2 5" id="KW-0533">Nickel</keyword>
<dbReference type="HAMAP" id="MF_00213">
    <property type="entry name" value="HypA_HybF"/>
    <property type="match status" value="1"/>
</dbReference>
<dbReference type="Gene3D" id="3.30.2320.80">
    <property type="match status" value="1"/>
</dbReference>
<comment type="similarity">
    <text evidence="1 5">Belongs to the HypA/HybF family.</text>
</comment>
<dbReference type="GO" id="GO:0051604">
    <property type="term" value="P:protein maturation"/>
    <property type="evidence" value="ECO:0007669"/>
    <property type="project" value="InterPro"/>
</dbReference>
<dbReference type="Proteomes" id="UP000561045">
    <property type="component" value="Unassembled WGS sequence"/>
</dbReference>
<feature type="binding site" evidence="5">
    <location>
        <position position="2"/>
    </location>
    <ligand>
        <name>Ni(2+)</name>
        <dbReference type="ChEBI" id="CHEBI:49786"/>
    </ligand>
</feature>
<dbReference type="GO" id="GO:0008270">
    <property type="term" value="F:zinc ion binding"/>
    <property type="evidence" value="ECO:0007669"/>
    <property type="project" value="UniProtKB-UniRule"/>
</dbReference>
<feature type="binding site" evidence="5">
    <location>
        <position position="74"/>
    </location>
    <ligand>
        <name>Zn(2+)</name>
        <dbReference type="ChEBI" id="CHEBI:29105"/>
    </ligand>
</feature>
<dbReference type="Pfam" id="PF01155">
    <property type="entry name" value="HypA"/>
    <property type="match status" value="1"/>
</dbReference>
<feature type="binding site" evidence="5">
    <location>
        <position position="71"/>
    </location>
    <ligand>
        <name>Zn(2+)</name>
        <dbReference type="ChEBI" id="CHEBI:29105"/>
    </ligand>
</feature>
<accession>A0A840BMA8</accession>
<name>A0A840BMA8_9RHOO</name>
<comment type="function">
    <text evidence="5">Involved in the maturation of [NiFe] hydrogenases. Required for nickel insertion into the metal center of the hydrogenase.</text>
</comment>
<evidence type="ECO:0000256" key="2">
    <source>
        <dbReference type="ARBA" id="ARBA00022596"/>
    </source>
</evidence>
<gene>
    <name evidence="5" type="primary">hypA</name>
    <name evidence="6" type="ORF">GGR36_000935</name>
</gene>
<dbReference type="RefSeq" id="WP_183632383.1">
    <property type="nucleotide sequence ID" value="NZ_BAABLE010000011.1"/>
</dbReference>
<dbReference type="PROSITE" id="PS01249">
    <property type="entry name" value="HYPA"/>
    <property type="match status" value="1"/>
</dbReference>
<dbReference type="InterPro" id="IPR000688">
    <property type="entry name" value="HypA/HybF"/>
</dbReference>
<feature type="binding site" evidence="5">
    <location>
        <position position="90"/>
    </location>
    <ligand>
        <name>Zn(2+)</name>
        <dbReference type="ChEBI" id="CHEBI:29105"/>
    </ligand>
</feature>
<organism evidence="6 7">
    <name type="scientific">Niveibacterium umoris</name>
    <dbReference type="NCBI Taxonomy" id="1193620"/>
    <lineage>
        <taxon>Bacteria</taxon>
        <taxon>Pseudomonadati</taxon>
        <taxon>Pseudomonadota</taxon>
        <taxon>Betaproteobacteria</taxon>
        <taxon>Rhodocyclales</taxon>
        <taxon>Rhodocyclaceae</taxon>
        <taxon>Niveibacterium</taxon>
    </lineage>
</organism>
<keyword evidence="7" id="KW-1185">Reference proteome</keyword>